<name>A0A2J6RCN9_HYAVF</name>
<evidence type="ECO:0000313" key="3">
    <source>
        <dbReference type="Proteomes" id="UP000235786"/>
    </source>
</evidence>
<gene>
    <name evidence="2" type="ORF">L207DRAFT_533154</name>
</gene>
<sequence>MAISFLLFVPILLLSSTSPITALPNVTAIQIGQGDCSAYPSTYSTFGRSADEFSFTPDQVDNTSINNLTTGTTDAGLVVYTDNATASEIFCCDHGGAVEDGLGYKDLLFSTNATDNRLGYWAQGTMPETYTHEVAGVAQPGVFLGLANMTTWAFKQVGSVYQMRLLGPGQSLVVGEFKGFLKAVLPPDAYLYALQPIGS</sequence>
<protein>
    <submittedName>
        <fullName evidence="2">Uncharacterized protein</fullName>
    </submittedName>
</protein>
<keyword evidence="1" id="KW-0732">Signal</keyword>
<feature type="signal peptide" evidence="1">
    <location>
        <begin position="1"/>
        <end position="22"/>
    </location>
</feature>
<dbReference type="EMBL" id="KZ613951">
    <property type="protein sequence ID" value="PMD36283.1"/>
    <property type="molecule type" value="Genomic_DNA"/>
</dbReference>
<keyword evidence="3" id="KW-1185">Reference proteome</keyword>
<accession>A0A2J6RCN9</accession>
<organism evidence="2 3">
    <name type="scientific">Hyaloscypha variabilis (strain UAMH 11265 / GT02V1 / F)</name>
    <name type="common">Meliniomyces variabilis</name>
    <dbReference type="NCBI Taxonomy" id="1149755"/>
    <lineage>
        <taxon>Eukaryota</taxon>
        <taxon>Fungi</taxon>
        <taxon>Dikarya</taxon>
        <taxon>Ascomycota</taxon>
        <taxon>Pezizomycotina</taxon>
        <taxon>Leotiomycetes</taxon>
        <taxon>Helotiales</taxon>
        <taxon>Hyaloscyphaceae</taxon>
        <taxon>Hyaloscypha</taxon>
        <taxon>Hyaloscypha variabilis</taxon>
    </lineage>
</organism>
<dbReference type="Proteomes" id="UP000235786">
    <property type="component" value="Unassembled WGS sequence"/>
</dbReference>
<feature type="chain" id="PRO_5014364970" evidence="1">
    <location>
        <begin position="23"/>
        <end position="199"/>
    </location>
</feature>
<dbReference type="OrthoDB" id="3545468at2759"/>
<proteinExistence type="predicted"/>
<reference evidence="2 3" key="1">
    <citation type="submission" date="2016-04" db="EMBL/GenBank/DDBJ databases">
        <title>A degradative enzymes factory behind the ericoid mycorrhizal symbiosis.</title>
        <authorList>
            <consortium name="DOE Joint Genome Institute"/>
            <person name="Martino E."/>
            <person name="Morin E."/>
            <person name="Grelet G."/>
            <person name="Kuo A."/>
            <person name="Kohler A."/>
            <person name="Daghino S."/>
            <person name="Barry K."/>
            <person name="Choi C."/>
            <person name="Cichocki N."/>
            <person name="Clum A."/>
            <person name="Copeland A."/>
            <person name="Hainaut M."/>
            <person name="Haridas S."/>
            <person name="Labutti K."/>
            <person name="Lindquist E."/>
            <person name="Lipzen A."/>
            <person name="Khouja H.-R."/>
            <person name="Murat C."/>
            <person name="Ohm R."/>
            <person name="Olson A."/>
            <person name="Spatafora J."/>
            <person name="Veneault-Fourrey C."/>
            <person name="Henrissat B."/>
            <person name="Grigoriev I."/>
            <person name="Martin F."/>
            <person name="Perotto S."/>
        </authorList>
    </citation>
    <scope>NUCLEOTIDE SEQUENCE [LARGE SCALE GENOMIC DNA]</scope>
    <source>
        <strain evidence="2 3">F</strain>
    </source>
</reference>
<dbReference type="AlphaFoldDB" id="A0A2J6RCN9"/>
<evidence type="ECO:0000313" key="2">
    <source>
        <dbReference type="EMBL" id="PMD36283.1"/>
    </source>
</evidence>
<evidence type="ECO:0000256" key="1">
    <source>
        <dbReference type="SAM" id="SignalP"/>
    </source>
</evidence>